<evidence type="ECO:0000313" key="8">
    <source>
        <dbReference type="Proteomes" id="UP000037178"/>
    </source>
</evidence>
<dbReference type="AlphaFoldDB" id="A0A0J9E4X8"/>
<dbReference type="InterPro" id="IPR054728">
    <property type="entry name" value="RsmB-like_ferredoxin"/>
</dbReference>
<dbReference type="Pfam" id="PF22458">
    <property type="entry name" value="RsmF-B_ferredox"/>
    <property type="match status" value="1"/>
</dbReference>
<dbReference type="Gene3D" id="3.40.50.150">
    <property type="entry name" value="Vaccinia Virus protein VP39"/>
    <property type="match status" value="1"/>
</dbReference>
<dbReference type="Proteomes" id="UP000037178">
    <property type="component" value="Unassembled WGS sequence"/>
</dbReference>
<evidence type="ECO:0000256" key="4">
    <source>
        <dbReference type="ARBA" id="ARBA00022884"/>
    </source>
</evidence>
<feature type="binding site" evidence="5">
    <location>
        <position position="247"/>
    </location>
    <ligand>
        <name>S-adenosyl-L-methionine</name>
        <dbReference type="ChEBI" id="CHEBI:59789"/>
    </ligand>
</feature>
<evidence type="ECO:0000259" key="6">
    <source>
        <dbReference type="PROSITE" id="PS51686"/>
    </source>
</evidence>
<evidence type="ECO:0000256" key="3">
    <source>
        <dbReference type="ARBA" id="ARBA00022691"/>
    </source>
</evidence>
<evidence type="ECO:0000313" key="7">
    <source>
        <dbReference type="EMBL" id="KMW56864.1"/>
    </source>
</evidence>
<dbReference type="PANTHER" id="PTHR22807:SF53">
    <property type="entry name" value="RIBOSOMAL RNA SMALL SUBUNIT METHYLTRANSFERASE B-RELATED"/>
    <property type="match status" value="1"/>
</dbReference>
<name>A0A0J9E4X8_9RHOB</name>
<dbReference type="STRING" id="1675527.AIOL_001821"/>
<keyword evidence="8" id="KW-1185">Reference proteome</keyword>
<feature type="binding site" evidence="5">
    <location>
        <position position="287"/>
    </location>
    <ligand>
        <name>S-adenosyl-L-methionine</name>
        <dbReference type="ChEBI" id="CHEBI:59789"/>
    </ligand>
</feature>
<feature type="active site" description="Nucleophile" evidence="5">
    <location>
        <position position="340"/>
    </location>
</feature>
<dbReference type="SUPFAM" id="SSF53335">
    <property type="entry name" value="S-adenosyl-L-methionine-dependent methyltransferases"/>
    <property type="match status" value="1"/>
</dbReference>
<dbReference type="InterPro" id="IPR023267">
    <property type="entry name" value="RCMT"/>
</dbReference>
<evidence type="ECO:0000256" key="5">
    <source>
        <dbReference type="PROSITE-ProRule" id="PRU01023"/>
    </source>
</evidence>
<feature type="domain" description="SAM-dependent MTase RsmB/NOP-type" evidence="6">
    <location>
        <begin position="137"/>
        <end position="386"/>
    </location>
</feature>
<dbReference type="OrthoDB" id="9810297at2"/>
<comment type="similarity">
    <text evidence="5">Belongs to the class I-like SAM-binding methyltransferase superfamily. RsmB/NOP family.</text>
</comment>
<dbReference type="InterPro" id="IPR029063">
    <property type="entry name" value="SAM-dependent_MTases_sf"/>
</dbReference>
<dbReference type="GO" id="GO:0008173">
    <property type="term" value="F:RNA methyltransferase activity"/>
    <property type="evidence" value="ECO:0007669"/>
    <property type="project" value="InterPro"/>
</dbReference>
<keyword evidence="1 5" id="KW-0489">Methyltransferase</keyword>
<comment type="caution">
    <text evidence="7">The sequence shown here is derived from an EMBL/GenBank/DDBJ whole genome shotgun (WGS) entry which is preliminary data.</text>
</comment>
<sequence length="386" mass="41142">MTPGARVAAAIQILDVIAGGTPAEKALTNWARASRFAGSKDRAAVRDHVFDALRCWRSFAYLGGAETGRGRMIGALRHAGLDPASLFTGEGHAPEPLSDQELAGGDLDAAPKAEAADLPDWVLPLMQDALGAQWGEAARLLRRRAPVFLRANLAKTTRAAAIAALAEDEIAGRPHALAETAIEVTQNPRRIAQSRAFLGGLVELQDAASQAVVDSFPNAPKVLDYCAGGGGKALALAARGAQVTAHDAEPQRMRDMPERAKRAGVSVACVQTPNLGKRAPFDLVLCDVPCSGSGAWRRSPAGKWQLTQGRLRDLHDTQLSILTEAAPLVAPDGCLGYVTCSLFRAENDEIIARFQARHPQWRLVFSRAFSPLDGGDGFFVAHLKRD</sequence>
<dbReference type="PANTHER" id="PTHR22807">
    <property type="entry name" value="NOP2 YEAST -RELATED NOL1/NOP2/FMU SUN DOMAIN-CONTAINING"/>
    <property type="match status" value="1"/>
</dbReference>
<organism evidence="7 8">
    <name type="scientific">Candidatus Rhodobacter oscarellae</name>
    <dbReference type="NCBI Taxonomy" id="1675527"/>
    <lineage>
        <taxon>Bacteria</taxon>
        <taxon>Pseudomonadati</taxon>
        <taxon>Pseudomonadota</taxon>
        <taxon>Alphaproteobacteria</taxon>
        <taxon>Rhodobacterales</taxon>
        <taxon>Rhodobacter group</taxon>
        <taxon>Rhodobacter</taxon>
    </lineage>
</organism>
<proteinExistence type="inferred from homology"/>
<keyword evidence="2 5" id="KW-0808">Transferase</keyword>
<comment type="caution">
    <text evidence="5">Lacks conserved residue(s) required for the propagation of feature annotation.</text>
</comment>
<keyword evidence="3 5" id="KW-0949">S-adenosyl-L-methionine</keyword>
<accession>A0A0J9E4X8</accession>
<dbReference type="RefSeq" id="WP_049642680.1">
    <property type="nucleotide sequence ID" value="NZ_LFTY01000002.1"/>
</dbReference>
<dbReference type="GO" id="GO:0001510">
    <property type="term" value="P:RNA methylation"/>
    <property type="evidence" value="ECO:0007669"/>
    <property type="project" value="InterPro"/>
</dbReference>
<keyword evidence="4 5" id="KW-0694">RNA-binding</keyword>
<gene>
    <name evidence="7" type="ORF">AIOL_001821</name>
</gene>
<dbReference type="PATRIC" id="fig|1675527.3.peg.1916"/>
<evidence type="ECO:0000256" key="2">
    <source>
        <dbReference type="ARBA" id="ARBA00022679"/>
    </source>
</evidence>
<dbReference type="CDD" id="cd02440">
    <property type="entry name" value="AdoMet_MTases"/>
    <property type="match status" value="1"/>
</dbReference>
<dbReference type="InterPro" id="IPR001678">
    <property type="entry name" value="MeTrfase_RsmB-F_NOP2_dom"/>
</dbReference>
<evidence type="ECO:0000256" key="1">
    <source>
        <dbReference type="ARBA" id="ARBA00022603"/>
    </source>
</evidence>
<dbReference type="GO" id="GO:0003723">
    <property type="term" value="F:RNA binding"/>
    <property type="evidence" value="ECO:0007669"/>
    <property type="project" value="UniProtKB-UniRule"/>
</dbReference>
<dbReference type="EMBL" id="LFTY01000002">
    <property type="protein sequence ID" value="KMW56864.1"/>
    <property type="molecule type" value="Genomic_DNA"/>
</dbReference>
<dbReference type="PRINTS" id="PR02008">
    <property type="entry name" value="RCMTFAMILY"/>
</dbReference>
<reference evidence="7 8" key="1">
    <citation type="submission" date="2015-06" db="EMBL/GenBank/DDBJ databases">
        <title>Draft genome sequence of an Alphaproteobacteria species associated to the Mediterranean sponge Oscarella lobularis.</title>
        <authorList>
            <person name="Jourda C."/>
            <person name="Santini S."/>
            <person name="Claverie J.-M."/>
        </authorList>
    </citation>
    <scope>NUCLEOTIDE SEQUENCE [LARGE SCALE GENOMIC DNA]</scope>
    <source>
        <strain evidence="7">IGS</strain>
    </source>
</reference>
<dbReference type="InterPro" id="IPR049560">
    <property type="entry name" value="MeTrfase_RsmB-F_NOP2_cat"/>
</dbReference>
<dbReference type="PROSITE" id="PS51686">
    <property type="entry name" value="SAM_MT_RSMB_NOP"/>
    <property type="match status" value="1"/>
</dbReference>
<dbReference type="Pfam" id="PF01189">
    <property type="entry name" value="Methyltr_RsmB-F"/>
    <property type="match status" value="1"/>
</dbReference>
<protein>
    <submittedName>
        <fullName evidence="7">Sun protein</fullName>
    </submittedName>
</protein>